<evidence type="ECO:0000256" key="1">
    <source>
        <dbReference type="SAM" id="MobiDB-lite"/>
    </source>
</evidence>
<keyword evidence="2" id="KW-0223">Dioxygenase</keyword>
<dbReference type="PANTHER" id="PTHR20883:SF48">
    <property type="entry name" value="ECTOINE DIOXYGENASE"/>
    <property type="match status" value="1"/>
</dbReference>
<dbReference type="PANTHER" id="PTHR20883">
    <property type="entry name" value="PHYTANOYL-COA DIOXYGENASE DOMAIN CONTAINING 1"/>
    <property type="match status" value="1"/>
</dbReference>
<gene>
    <name evidence="2" type="ORF">ACFQ03_19750</name>
</gene>
<accession>A0ABW3DEM2</accession>
<organism evidence="2 3">
    <name type="scientific">Paenibacillus residui</name>
    <dbReference type="NCBI Taxonomy" id="629724"/>
    <lineage>
        <taxon>Bacteria</taxon>
        <taxon>Bacillati</taxon>
        <taxon>Bacillota</taxon>
        <taxon>Bacilli</taxon>
        <taxon>Bacillales</taxon>
        <taxon>Paenibacillaceae</taxon>
        <taxon>Paenibacillus</taxon>
    </lineage>
</organism>
<dbReference type="Proteomes" id="UP001597120">
    <property type="component" value="Unassembled WGS sequence"/>
</dbReference>
<name>A0ABW3DEM2_9BACL</name>
<feature type="region of interest" description="Disordered" evidence="1">
    <location>
        <begin position="255"/>
        <end position="274"/>
    </location>
</feature>
<dbReference type="SUPFAM" id="SSF51197">
    <property type="entry name" value="Clavaminate synthase-like"/>
    <property type="match status" value="1"/>
</dbReference>
<keyword evidence="3" id="KW-1185">Reference proteome</keyword>
<dbReference type="Pfam" id="PF05721">
    <property type="entry name" value="PhyH"/>
    <property type="match status" value="1"/>
</dbReference>
<protein>
    <submittedName>
        <fullName evidence="2">Phytanoyl-CoA dioxygenase family protein</fullName>
    </submittedName>
</protein>
<evidence type="ECO:0000313" key="2">
    <source>
        <dbReference type="EMBL" id="MFD0871376.1"/>
    </source>
</evidence>
<sequence length="274" mass="30557">MESSLSMEAGNERYKMQFASEGYTIVRGLLSEPEVGEIKETFMEMHRQGPIPGYFAPVSAEESGGDILKQFPRVMHPHRFNELAKRYMLHPDIMNVLEDLLEEEPIAAQSMFYFKPPGARGQALHQDNFYLKVQPGTCIAAWAAIDPSDEENGGIMLVPGSHRLYIECPHLADPSISFSKEEVNVPEGMKVIPTRLNAGDVLFFNGSVIHGSYPNRSANRFRRSFICHYAGISARQIGQFYNPLYTRDGQLLELEGNPDSGPCGSEFGTPAEAH</sequence>
<dbReference type="Gene3D" id="2.60.120.620">
    <property type="entry name" value="q2cbj1_9rhob like domain"/>
    <property type="match status" value="1"/>
</dbReference>
<dbReference type="EMBL" id="JBHTIU010000081">
    <property type="protein sequence ID" value="MFD0871376.1"/>
    <property type="molecule type" value="Genomic_DNA"/>
</dbReference>
<keyword evidence="2" id="KW-0560">Oxidoreductase</keyword>
<dbReference type="GO" id="GO:0051213">
    <property type="term" value="F:dioxygenase activity"/>
    <property type="evidence" value="ECO:0007669"/>
    <property type="project" value="UniProtKB-KW"/>
</dbReference>
<reference evidence="3" key="1">
    <citation type="journal article" date="2019" name="Int. J. Syst. Evol. Microbiol.">
        <title>The Global Catalogue of Microorganisms (GCM) 10K type strain sequencing project: providing services to taxonomists for standard genome sequencing and annotation.</title>
        <authorList>
            <consortium name="The Broad Institute Genomics Platform"/>
            <consortium name="The Broad Institute Genome Sequencing Center for Infectious Disease"/>
            <person name="Wu L."/>
            <person name="Ma J."/>
        </authorList>
    </citation>
    <scope>NUCLEOTIDE SEQUENCE [LARGE SCALE GENOMIC DNA]</scope>
    <source>
        <strain evidence="3">CCUG 57263</strain>
    </source>
</reference>
<comment type="caution">
    <text evidence="2">The sequence shown here is derived from an EMBL/GenBank/DDBJ whole genome shotgun (WGS) entry which is preliminary data.</text>
</comment>
<dbReference type="InterPro" id="IPR008775">
    <property type="entry name" value="Phytyl_CoA_dOase-like"/>
</dbReference>
<dbReference type="RefSeq" id="WP_379290386.1">
    <property type="nucleotide sequence ID" value="NZ_JBHTIU010000081.1"/>
</dbReference>
<proteinExistence type="predicted"/>
<evidence type="ECO:0000313" key="3">
    <source>
        <dbReference type="Proteomes" id="UP001597120"/>
    </source>
</evidence>